<evidence type="ECO:0000256" key="9">
    <source>
        <dbReference type="SAM" id="MobiDB-lite"/>
    </source>
</evidence>
<dbReference type="InterPro" id="IPR036236">
    <property type="entry name" value="Znf_C2H2_sf"/>
</dbReference>
<reference evidence="11" key="1">
    <citation type="journal article" date="2023" name="G3 (Bethesda)">
        <title>Whole genome assemblies of Zophobas morio and Tenebrio molitor.</title>
        <authorList>
            <person name="Kaur S."/>
            <person name="Stinson S.A."/>
            <person name="diCenzo G.C."/>
        </authorList>
    </citation>
    <scope>NUCLEOTIDE SEQUENCE</scope>
    <source>
        <strain evidence="11">QUZm001</strain>
    </source>
</reference>
<evidence type="ECO:0000256" key="1">
    <source>
        <dbReference type="ARBA" id="ARBA00004123"/>
    </source>
</evidence>
<dbReference type="PANTHER" id="PTHR46481:SF10">
    <property type="entry name" value="ZINC FINGER BED DOMAIN-CONTAINING PROTEIN 39"/>
    <property type="match status" value="1"/>
</dbReference>
<dbReference type="InterPro" id="IPR003656">
    <property type="entry name" value="Znf_BED"/>
</dbReference>
<evidence type="ECO:0000256" key="6">
    <source>
        <dbReference type="ARBA" id="ARBA00023163"/>
    </source>
</evidence>
<feature type="region of interest" description="Disordered" evidence="9">
    <location>
        <begin position="93"/>
        <end position="117"/>
    </location>
</feature>
<evidence type="ECO:0000256" key="7">
    <source>
        <dbReference type="ARBA" id="ARBA00023242"/>
    </source>
</evidence>
<keyword evidence="3 8" id="KW-0863">Zinc-finger</keyword>
<dbReference type="Proteomes" id="UP001168821">
    <property type="component" value="Unassembled WGS sequence"/>
</dbReference>
<feature type="region of interest" description="Disordered" evidence="9">
    <location>
        <begin position="54"/>
        <end position="80"/>
    </location>
</feature>
<dbReference type="SUPFAM" id="SSF57667">
    <property type="entry name" value="beta-beta-alpha zinc fingers"/>
    <property type="match status" value="1"/>
</dbReference>
<dbReference type="GO" id="GO:0009791">
    <property type="term" value="P:post-embryonic development"/>
    <property type="evidence" value="ECO:0007669"/>
    <property type="project" value="UniProtKB-ARBA"/>
</dbReference>
<evidence type="ECO:0000256" key="4">
    <source>
        <dbReference type="ARBA" id="ARBA00022833"/>
    </source>
</evidence>
<dbReference type="InterPro" id="IPR012337">
    <property type="entry name" value="RNaseH-like_sf"/>
</dbReference>
<keyword evidence="2" id="KW-0479">Metal-binding</keyword>
<dbReference type="AlphaFoldDB" id="A0AA38MKI1"/>
<evidence type="ECO:0000256" key="8">
    <source>
        <dbReference type="PROSITE-ProRule" id="PRU00027"/>
    </source>
</evidence>
<dbReference type="SUPFAM" id="SSF140996">
    <property type="entry name" value="Hermes dimerisation domain"/>
    <property type="match status" value="1"/>
</dbReference>
<keyword evidence="12" id="KW-1185">Reference proteome</keyword>
<dbReference type="Pfam" id="PF02892">
    <property type="entry name" value="zf-BED"/>
    <property type="match status" value="1"/>
</dbReference>
<dbReference type="PROSITE" id="PS50808">
    <property type="entry name" value="ZF_BED"/>
    <property type="match status" value="1"/>
</dbReference>
<dbReference type="GO" id="GO:0005634">
    <property type="term" value="C:nucleus"/>
    <property type="evidence" value="ECO:0007669"/>
    <property type="project" value="UniProtKB-SubCell"/>
</dbReference>
<dbReference type="PANTHER" id="PTHR46481">
    <property type="entry name" value="ZINC FINGER BED DOMAIN-CONTAINING PROTEIN 4"/>
    <property type="match status" value="1"/>
</dbReference>
<evidence type="ECO:0000259" key="10">
    <source>
        <dbReference type="PROSITE" id="PS50808"/>
    </source>
</evidence>
<evidence type="ECO:0000313" key="12">
    <source>
        <dbReference type="Proteomes" id="UP001168821"/>
    </source>
</evidence>
<evidence type="ECO:0000256" key="5">
    <source>
        <dbReference type="ARBA" id="ARBA00023015"/>
    </source>
</evidence>
<dbReference type="GO" id="GO:0008270">
    <property type="term" value="F:zinc ion binding"/>
    <property type="evidence" value="ECO:0007669"/>
    <property type="project" value="UniProtKB-KW"/>
</dbReference>
<sequence length="621" mass="71065">MSPKVSFLWNFFDPKPDFKARCKLCKQVLAYKSTTNNLKKHMMRRHPTVNLKEERVDTVKSGDSLDQPSTSATTSKEDLLTSTALTSSATTFKEDEITDPTLSPTSSTRAPEKKKTTLRAKQVTMGSFLRKKMGSAACEKIDDALMLLFTKDMQPFSILEDVGFRQYTAALNPSYKLPSRKTVTKSMLPIKFAEAHLGLKEEISKIKACTLTTDTWTSRTTESYMAVTAHFVNENFELQSRLLDCSTFLESHTSKNLAQELMKIIVEWDLKEKVIMVISDNAANIKKAVKEELKLRHLGCYAHTINLICQSALEHVKGALEKLKSIVTFFKKSTTATAKLNEQQRFLNIAPKKLLQDVATRWNSTFYMLERFVELEQPIRSTMAILDKDLPVISLEEWNFFKELVKILRPLEQVTKEISGEHYLTASAVILMSDGLRDVYNNLRRQDFKDLSLAMINTILEELSIRLGNLDQSSSLTFATFMDPRYKNFGFSNAAIVDKTKNQIISYVVQVINKKNTETAQENLENAETRSMAHQGSIWEKFHQRRANQPKNTATSKAIVEVQRYMEEPPIERAEDPLAWWKANAYSFPYLAEVLKERLAVAARHMRQVRRRLTAYILRTD</sequence>
<evidence type="ECO:0000256" key="2">
    <source>
        <dbReference type="ARBA" id="ARBA00022723"/>
    </source>
</evidence>
<keyword evidence="6" id="KW-0804">Transcription</keyword>
<proteinExistence type="predicted"/>
<dbReference type="SUPFAM" id="SSF53098">
    <property type="entry name" value="Ribonuclease H-like"/>
    <property type="match status" value="1"/>
</dbReference>
<dbReference type="EMBL" id="JALNTZ010000003">
    <property type="protein sequence ID" value="KAJ3659931.1"/>
    <property type="molecule type" value="Genomic_DNA"/>
</dbReference>
<keyword evidence="4" id="KW-0862">Zinc</keyword>
<name>A0AA38MKI1_9CUCU</name>
<gene>
    <name evidence="11" type="ORF">Zmor_011593</name>
</gene>
<protein>
    <recommendedName>
        <fullName evidence="10">BED-type domain-containing protein</fullName>
    </recommendedName>
</protein>
<feature type="compositionally biased region" description="Polar residues" evidence="9">
    <location>
        <begin position="100"/>
        <end position="109"/>
    </location>
</feature>
<feature type="compositionally biased region" description="Polar residues" evidence="9">
    <location>
        <begin position="64"/>
        <end position="74"/>
    </location>
</feature>
<comment type="subcellular location">
    <subcellularLocation>
        <location evidence="1">Nucleus</location>
    </subcellularLocation>
</comment>
<comment type="caution">
    <text evidence="11">The sequence shown here is derived from an EMBL/GenBank/DDBJ whole genome shotgun (WGS) entry which is preliminary data.</text>
</comment>
<feature type="domain" description="BED-type" evidence="10">
    <location>
        <begin position="3"/>
        <end position="53"/>
    </location>
</feature>
<accession>A0AA38MKI1</accession>
<keyword evidence="7" id="KW-0539">Nucleus</keyword>
<organism evidence="11 12">
    <name type="scientific">Zophobas morio</name>
    <dbReference type="NCBI Taxonomy" id="2755281"/>
    <lineage>
        <taxon>Eukaryota</taxon>
        <taxon>Metazoa</taxon>
        <taxon>Ecdysozoa</taxon>
        <taxon>Arthropoda</taxon>
        <taxon>Hexapoda</taxon>
        <taxon>Insecta</taxon>
        <taxon>Pterygota</taxon>
        <taxon>Neoptera</taxon>
        <taxon>Endopterygota</taxon>
        <taxon>Coleoptera</taxon>
        <taxon>Polyphaga</taxon>
        <taxon>Cucujiformia</taxon>
        <taxon>Tenebrionidae</taxon>
        <taxon>Zophobas</taxon>
    </lineage>
</organism>
<evidence type="ECO:0000313" key="11">
    <source>
        <dbReference type="EMBL" id="KAJ3659931.1"/>
    </source>
</evidence>
<dbReference type="InterPro" id="IPR052035">
    <property type="entry name" value="ZnF_BED_domain_contain"/>
</dbReference>
<evidence type="ECO:0000256" key="3">
    <source>
        <dbReference type="ARBA" id="ARBA00022771"/>
    </source>
</evidence>
<dbReference type="GO" id="GO:0003677">
    <property type="term" value="F:DNA binding"/>
    <property type="evidence" value="ECO:0007669"/>
    <property type="project" value="InterPro"/>
</dbReference>
<dbReference type="SMART" id="SM00614">
    <property type="entry name" value="ZnF_BED"/>
    <property type="match status" value="1"/>
</dbReference>
<keyword evidence="5" id="KW-0805">Transcription regulation</keyword>